<dbReference type="Pfam" id="PF26292">
    <property type="entry name" value="PUA_elF2D"/>
    <property type="match status" value="1"/>
</dbReference>
<dbReference type="InterPro" id="IPR039757">
    <property type="entry name" value="EIF2D"/>
</dbReference>
<accession>A0AAN7V2U8</accession>
<evidence type="ECO:0000313" key="3">
    <source>
        <dbReference type="Proteomes" id="UP001329430"/>
    </source>
</evidence>
<dbReference type="GO" id="GO:0001731">
    <property type="term" value="P:formation of translation preinitiation complex"/>
    <property type="evidence" value="ECO:0007669"/>
    <property type="project" value="InterPro"/>
</dbReference>
<protein>
    <recommendedName>
        <fullName evidence="1">Eukaryotic translation initiation factor 2D-like PUA RNA-binding domain-containing protein</fullName>
    </recommendedName>
</protein>
<evidence type="ECO:0000313" key="2">
    <source>
        <dbReference type="EMBL" id="KAK5639024.1"/>
    </source>
</evidence>
<dbReference type="GO" id="GO:0003743">
    <property type="term" value="F:translation initiation factor activity"/>
    <property type="evidence" value="ECO:0007669"/>
    <property type="project" value="InterPro"/>
</dbReference>
<dbReference type="Gene3D" id="3.10.400.20">
    <property type="match status" value="1"/>
</dbReference>
<reference evidence="2 3" key="1">
    <citation type="journal article" date="2024" name="Insects">
        <title>An Improved Chromosome-Level Genome Assembly of the Firefly Pyrocoelia pectoralis.</title>
        <authorList>
            <person name="Fu X."/>
            <person name="Meyer-Rochow V.B."/>
            <person name="Ballantyne L."/>
            <person name="Zhu X."/>
        </authorList>
    </citation>
    <scope>NUCLEOTIDE SEQUENCE [LARGE SCALE GENOMIC DNA]</scope>
    <source>
        <strain evidence="2">XCY_ONT2</strain>
    </source>
</reference>
<dbReference type="EMBL" id="JAVRBK010000009">
    <property type="protein sequence ID" value="KAK5639024.1"/>
    <property type="molecule type" value="Genomic_DNA"/>
</dbReference>
<dbReference type="AlphaFoldDB" id="A0AAN7V2U8"/>
<proteinExistence type="predicted"/>
<dbReference type="PANTHER" id="PTHR12217:SF4">
    <property type="entry name" value="EUKARYOTIC TRANSLATION INITIATION FACTOR 2D"/>
    <property type="match status" value="1"/>
</dbReference>
<comment type="caution">
    <text evidence="2">The sequence shown here is derived from an EMBL/GenBank/DDBJ whole genome shotgun (WGS) entry which is preliminary data.</text>
</comment>
<sequence length="203" mass="23086">MHNGELFPTVFFLWKYPDCILYFTMENIAMNKLKAGANVILPGMCSKQVDFSDTISLLGDMCVYVNTVSNKSAIAVGKTMSNNIQCHEEEYNGTYVIIHHVVGDYLCQFNDLKGQPKPEMGMPTAFPILSQDCLLVVRSIQGSAVLDAKVKMGSLILHFILINLKYSTMKMSIQLSTFCNSYMKLSYNKYCKEQLWKINFLLW</sequence>
<dbReference type="InterPro" id="IPR048248">
    <property type="entry name" value="PUA_eIF2d-like"/>
</dbReference>
<keyword evidence="3" id="KW-1185">Reference proteome</keyword>
<gene>
    <name evidence="2" type="ORF">RI129_011516</name>
</gene>
<name>A0AAN7V2U8_9COLE</name>
<feature type="domain" description="Eukaryotic translation initiation factor 2D-like PUA RNA-binding" evidence="1">
    <location>
        <begin position="22"/>
        <end position="104"/>
    </location>
</feature>
<dbReference type="PANTHER" id="PTHR12217">
    <property type="entry name" value="EUKARYOTIC TRANSLATION INITIATION FACTOR 2D"/>
    <property type="match status" value="1"/>
</dbReference>
<organism evidence="2 3">
    <name type="scientific">Pyrocoelia pectoralis</name>
    <dbReference type="NCBI Taxonomy" id="417401"/>
    <lineage>
        <taxon>Eukaryota</taxon>
        <taxon>Metazoa</taxon>
        <taxon>Ecdysozoa</taxon>
        <taxon>Arthropoda</taxon>
        <taxon>Hexapoda</taxon>
        <taxon>Insecta</taxon>
        <taxon>Pterygota</taxon>
        <taxon>Neoptera</taxon>
        <taxon>Endopterygota</taxon>
        <taxon>Coleoptera</taxon>
        <taxon>Polyphaga</taxon>
        <taxon>Elateriformia</taxon>
        <taxon>Elateroidea</taxon>
        <taxon>Lampyridae</taxon>
        <taxon>Lampyrinae</taxon>
        <taxon>Pyrocoelia</taxon>
    </lineage>
</organism>
<dbReference type="Proteomes" id="UP001329430">
    <property type="component" value="Chromosome 9"/>
</dbReference>
<evidence type="ECO:0000259" key="1">
    <source>
        <dbReference type="Pfam" id="PF26292"/>
    </source>
</evidence>